<dbReference type="Pfam" id="PF00018">
    <property type="entry name" value="SH3_1"/>
    <property type="match status" value="2"/>
</dbReference>
<dbReference type="InterPro" id="IPR036028">
    <property type="entry name" value="SH3-like_dom_sf"/>
</dbReference>
<feature type="compositionally biased region" description="Basic and acidic residues" evidence="10">
    <location>
        <begin position="395"/>
        <end position="406"/>
    </location>
</feature>
<dbReference type="SUPFAM" id="SSF50044">
    <property type="entry name" value="SH3-domain"/>
    <property type="match status" value="2"/>
</dbReference>
<organism evidence="13">
    <name type="scientific">Menopon gallinae</name>
    <name type="common">poultry shaft louse</name>
    <dbReference type="NCBI Taxonomy" id="328185"/>
    <lineage>
        <taxon>Eukaryota</taxon>
        <taxon>Metazoa</taxon>
        <taxon>Ecdysozoa</taxon>
        <taxon>Arthropoda</taxon>
        <taxon>Hexapoda</taxon>
        <taxon>Insecta</taxon>
        <taxon>Pterygota</taxon>
        <taxon>Neoptera</taxon>
        <taxon>Paraneoptera</taxon>
        <taxon>Psocodea</taxon>
        <taxon>Troctomorpha</taxon>
        <taxon>Phthiraptera</taxon>
        <taxon>Amblycera</taxon>
        <taxon>Menoponidae</taxon>
        <taxon>Menopon</taxon>
    </lineage>
</organism>
<evidence type="ECO:0000313" key="13">
    <source>
        <dbReference type="EMBL" id="KAL0279947.1"/>
    </source>
</evidence>
<dbReference type="SUPFAM" id="SSF103657">
    <property type="entry name" value="BAR/IMD domain-like"/>
    <property type="match status" value="1"/>
</dbReference>
<evidence type="ECO:0000256" key="3">
    <source>
        <dbReference type="ARBA" id="ARBA00022553"/>
    </source>
</evidence>
<feature type="coiled-coil region" evidence="9">
    <location>
        <begin position="80"/>
        <end position="125"/>
    </location>
</feature>
<feature type="region of interest" description="Disordered" evidence="10">
    <location>
        <begin position="698"/>
        <end position="720"/>
    </location>
</feature>
<feature type="region of interest" description="Disordered" evidence="10">
    <location>
        <begin position="657"/>
        <end position="683"/>
    </location>
</feature>
<evidence type="ECO:0000259" key="12">
    <source>
        <dbReference type="PROSITE" id="PS51741"/>
    </source>
</evidence>
<dbReference type="PANTHER" id="PTHR15735:SF21">
    <property type="entry name" value="PROTEIN NERVOUS WRECK"/>
    <property type="match status" value="1"/>
</dbReference>
<sequence>MWNVWRTVLEENEKLARARLAAIEVFSQNVVEDSKLLRAQKLVAAKKCIEVLTTVQKELQATVQEVDKTKKFYFDEEHCAHDVRDKAKDLEDKLKKKKGSFFQSITSLQKNSAKVSSKRDQLEEKSTGARNDYLLSLAAANAHQRQYFLVDLQSAVQVMENNVFERVAEYLTLISRTELLTCSATQTSFTRIRDQAQQLSREYNLQCIYLYYPVLKQHIQYEFEPCDNDPIDKITAEHSSAVITLSKEAKRWASKIGRESSSIKENNRKLQSLLALRDSGQKTDPNDPNGPDVETKIEELRQAIRKSETSKIKAEARIECLKNGGVNVDEFMQDVETLSVQDIPRSGSSLSIRTDASGAGEPPSSDSYYDSDNYEGTPEKRQGEERPDSAASDEDERRRHDSEVDAMLEQERQRIEQLTAGWDDPTQVDWGGDDHAEATPAPAAPSLTVDGQAPVIYKCVALYSYTAQNPDELSMVESEQLEVVGEGDGDGWLRARNYCGQEGFVPQNYLDVDRSLSAAQDYTVDEESVPAGSAGGDAAEWSAPPAETGSWPAPQDTAPWPASEAAPPESQWNADFQSQSGPHSTTSIEQELVDDGFHYCIALYDYEATAPEELSFVENQVIKLLRKRPHDVDDGWWEGELDGKVGLFPSLVVEVCRPDGQPLTPEEDESPPESAPPVFSPPEVPSFLLAPDQVIVTQPTPVGDTSEPEMPNGNAAKPTKEGQFQMSMSKGQHEIYQKQFGASTGSPVIVKEETDEEVEQVTKKLSSEKAKPQVPSFGGGLGVAEIVITAATPMLEEPETSFPPLPEEEEETATTAADEAPEDESKAKEEPETGSKPEAQESIEEEGSTSEAVTTVIPAAADPHLDDNDDPTDDCPTDSAPFPVSSSTGSEDDPSTGPSTAENSQSHAPPPQQQQSDSNVPDELDPNQLAKLTNLKESNA</sequence>
<dbReference type="GO" id="GO:0008289">
    <property type="term" value="F:lipid binding"/>
    <property type="evidence" value="ECO:0007669"/>
    <property type="project" value="UniProtKB-KW"/>
</dbReference>
<feature type="domain" description="SH3" evidence="11">
    <location>
        <begin position="454"/>
        <end position="515"/>
    </location>
</feature>
<evidence type="ECO:0000256" key="9">
    <source>
        <dbReference type="SAM" id="Coils"/>
    </source>
</evidence>
<keyword evidence="4 8" id="KW-0175">Coiled coil</keyword>
<comment type="caution">
    <text evidence="13">The sequence shown here is derived from an EMBL/GenBank/DDBJ whole genome shotgun (WGS) entry which is preliminary data.</text>
</comment>
<dbReference type="InterPro" id="IPR031160">
    <property type="entry name" value="F_BAR_dom"/>
</dbReference>
<feature type="region of interest" description="Disordered" evidence="10">
    <location>
        <begin position="523"/>
        <end position="586"/>
    </location>
</feature>
<dbReference type="SMART" id="SM00326">
    <property type="entry name" value="SH3"/>
    <property type="match status" value="2"/>
</dbReference>
<evidence type="ECO:0000256" key="1">
    <source>
        <dbReference type="ARBA" id="ARBA00004316"/>
    </source>
</evidence>
<feature type="region of interest" description="Disordered" evidence="10">
    <location>
        <begin position="346"/>
        <end position="406"/>
    </location>
</feature>
<dbReference type="Gene3D" id="1.20.1270.60">
    <property type="entry name" value="Arfaptin homology (AH) domain/BAR domain"/>
    <property type="match status" value="1"/>
</dbReference>
<dbReference type="FunFam" id="1.20.1270.60:FF:000039">
    <property type="entry name" value="FCH and double SH3 domains protein"/>
    <property type="match status" value="1"/>
</dbReference>
<feature type="compositionally biased region" description="Low complexity" evidence="10">
    <location>
        <begin position="558"/>
        <end position="570"/>
    </location>
</feature>
<evidence type="ECO:0000259" key="11">
    <source>
        <dbReference type="PROSITE" id="PS50002"/>
    </source>
</evidence>
<dbReference type="InterPro" id="IPR027267">
    <property type="entry name" value="AH/BAR_dom_sf"/>
</dbReference>
<dbReference type="GO" id="GO:0031594">
    <property type="term" value="C:neuromuscular junction"/>
    <property type="evidence" value="ECO:0007669"/>
    <property type="project" value="TreeGrafter"/>
</dbReference>
<keyword evidence="3" id="KW-0597">Phosphoprotein</keyword>
<gene>
    <name evidence="13" type="ORF">PYX00_001390</name>
</gene>
<keyword evidence="2 7" id="KW-0728">SH3 domain</keyword>
<dbReference type="GO" id="GO:0030833">
    <property type="term" value="P:regulation of actin filament polymerization"/>
    <property type="evidence" value="ECO:0007669"/>
    <property type="project" value="TreeGrafter"/>
</dbReference>
<feature type="compositionally biased region" description="Pro residues" evidence="10">
    <location>
        <begin position="673"/>
        <end position="683"/>
    </location>
</feature>
<feature type="compositionally biased region" description="Basic and acidic residues" evidence="10">
    <location>
        <begin position="377"/>
        <end position="388"/>
    </location>
</feature>
<feature type="compositionally biased region" description="Basic and acidic residues" evidence="10">
    <location>
        <begin position="823"/>
        <end position="839"/>
    </location>
</feature>
<dbReference type="CDD" id="cd11761">
    <property type="entry name" value="SH3_FCHSD_1"/>
    <property type="match status" value="1"/>
</dbReference>
<evidence type="ECO:0000256" key="8">
    <source>
        <dbReference type="PROSITE-ProRule" id="PRU01077"/>
    </source>
</evidence>
<dbReference type="GO" id="GO:0055037">
    <property type="term" value="C:recycling endosome"/>
    <property type="evidence" value="ECO:0007669"/>
    <property type="project" value="TreeGrafter"/>
</dbReference>
<reference evidence="13" key="1">
    <citation type="journal article" date="2024" name="Gigascience">
        <title>Chromosome-level genome of the poultry shaft louse Menopon gallinae provides insight into the host-switching and adaptive evolution of parasitic lice.</title>
        <authorList>
            <person name="Xu Y."/>
            <person name="Ma L."/>
            <person name="Liu S."/>
            <person name="Liang Y."/>
            <person name="Liu Q."/>
            <person name="He Z."/>
            <person name="Tian L."/>
            <person name="Duan Y."/>
            <person name="Cai W."/>
            <person name="Li H."/>
            <person name="Song F."/>
        </authorList>
    </citation>
    <scope>NUCLEOTIDE SEQUENCE</scope>
    <source>
        <strain evidence="13">Cailab_2023a</strain>
    </source>
</reference>
<dbReference type="EMBL" id="JARGDH010000001">
    <property type="protein sequence ID" value="KAL0279947.1"/>
    <property type="molecule type" value="Genomic_DNA"/>
</dbReference>
<feature type="domain" description="SH3" evidence="11">
    <location>
        <begin position="595"/>
        <end position="658"/>
    </location>
</feature>
<keyword evidence="6" id="KW-0966">Cell projection</keyword>
<evidence type="ECO:0000256" key="10">
    <source>
        <dbReference type="SAM" id="MobiDB-lite"/>
    </source>
</evidence>
<feature type="compositionally biased region" description="Polar residues" evidence="10">
    <location>
        <begin position="571"/>
        <end position="586"/>
    </location>
</feature>
<dbReference type="InterPro" id="IPR001452">
    <property type="entry name" value="SH3_domain"/>
</dbReference>
<dbReference type="Gene3D" id="2.30.30.40">
    <property type="entry name" value="SH3 Domains"/>
    <property type="match status" value="2"/>
</dbReference>
<feature type="domain" description="F-BAR" evidence="12">
    <location>
        <begin position="1"/>
        <end position="204"/>
    </location>
</feature>
<keyword evidence="5" id="KW-0446">Lipid-binding</keyword>
<accession>A0AAW2ID13</accession>
<dbReference type="GO" id="GO:0007274">
    <property type="term" value="P:neuromuscular synaptic transmission"/>
    <property type="evidence" value="ECO:0007669"/>
    <property type="project" value="TreeGrafter"/>
</dbReference>
<evidence type="ECO:0000256" key="4">
    <source>
        <dbReference type="ARBA" id="ARBA00023054"/>
    </source>
</evidence>
<dbReference type="GO" id="GO:0051130">
    <property type="term" value="P:positive regulation of cellular component organization"/>
    <property type="evidence" value="ECO:0007669"/>
    <property type="project" value="UniProtKB-ARBA"/>
</dbReference>
<dbReference type="FunFam" id="2.30.30.40:FF:000033">
    <property type="entry name" value="FCH and double SH3 domains protein 2"/>
    <property type="match status" value="1"/>
</dbReference>
<dbReference type="GO" id="GO:0042995">
    <property type="term" value="C:cell projection"/>
    <property type="evidence" value="ECO:0007669"/>
    <property type="project" value="UniProtKB-SubCell"/>
</dbReference>
<dbReference type="PANTHER" id="PTHR15735">
    <property type="entry name" value="FCH AND DOUBLE SH3 DOMAINS PROTEIN"/>
    <property type="match status" value="1"/>
</dbReference>
<feature type="region of interest" description="Disordered" evidence="10">
    <location>
        <begin position="753"/>
        <end position="940"/>
    </location>
</feature>
<dbReference type="InterPro" id="IPR035460">
    <property type="entry name" value="FCHSD_SH3_1"/>
</dbReference>
<evidence type="ECO:0008006" key="14">
    <source>
        <dbReference type="Google" id="ProtNLM"/>
    </source>
</evidence>
<feature type="compositionally biased region" description="Basic and acidic residues" evidence="10">
    <location>
        <begin position="760"/>
        <end position="771"/>
    </location>
</feature>
<proteinExistence type="predicted"/>
<evidence type="ECO:0000256" key="6">
    <source>
        <dbReference type="ARBA" id="ARBA00023273"/>
    </source>
</evidence>
<feature type="compositionally biased region" description="Acidic residues" evidence="10">
    <location>
        <begin position="867"/>
        <end position="876"/>
    </location>
</feature>
<dbReference type="PRINTS" id="PR00452">
    <property type="entry name" value="SH3DOMAIN"/>
</dbReference>
<evidence type="ECO:0000256" key="2">
    <source>
        <dbReference type="ARBA" id="ARBA00022443"/>
    </source>
</evidence>
<name>A0AAW2ID13_9NEOP</name>
<dbReference type="AlphaFoldDB" id="A0AAW2ID13"/>
<feature type="region of interest" description="Disordered" evidence="10">
    <location>
        <begin position="418"/>
        <end position="444"/>
    </location>
</feature>
<dbReference type="PROSITE" id="PS51741">
    <property type="entry name" value="F_BAR"/>
    <property type="match status" value="1"/>
</dbReference>
<evidence type="ECO:0000256" key="5">
    <source>
        <dbReference type="ARBA" id="ARBA00023121"/>
    </source>
</evidence>
<protein>
    <recommendedName>
        <fullName evidence="14">F-BAR and double SH3 domains protein 2</fullName>
    </recommendedName>
</protein>
<dbReference type="PROSITE" id="PS50002">
    <property type="entry name" value="SH3"/>
    <property type="match status" value="2"/>
</dbReference>
<comment type="subcellular location">
    <subcellularLocation>
        <location evidence="1">Cell projection</location>
    </subcellularLocation>
</comment>
<evidence type="ECO:0000256" key="7">
    <source>
        <dbReference type="PROSITE-ProRule" id="PRU00192"/>
    </source>
</evidence>